<reference evidence="2" key="1">
    <citation type="submission" date="2022-12" db="EMBL/GenBank/DDBJ databases">
        <authorList>
            <person name="Petersen C."/>
        </authorList>
    </citation>
    <scope>NUCLEOTIDE SEQUENCE</scope>
    <source>
        <strain evidence="2">IBT 15544</strain>
    </source>
</reference>
<feature type="region of interest" description="Disordered" evidence="1">
    <location>
        <begin position="122"/>
        <end position="164"/>
    </location>
</feature>
<feature type="compositionally biased region" description="Basic residues" evidence="1">
    <location>
        <begin position="326"/>
        <end position="338"/>
    </location>
</feature>
<feature type="compositionally biased region" description="Basic and acidic residues" evidence="1">
    <location>
        <begin position="138"/>
        <end position="151"/>
    </location>
</feature>
<proteinExistence type="predicted"/>
<dbReference type="EMBL" id="JAPQKR010000005">
    <property type="protein sequence ID" value="KAJ5215893.1"/>
    <property type="molecule type" value="Genomic_DNA"/>
</dbReference>
<dbReference type="Proteomes" id="UP001150904">
    <property type="component" value="Unassembled WGS sequence"/>
</dbReference>
<sequence>MDPDKAHQETLLSSGKSVQDSARRRSNFSLSFALRSPRNRASVLNIDTPEPQCQERLHYPIYNPQDPRHNPSSGHRHDSQNSSSDSQKQARWVHGLQKRSIHKVRSGIVALREGFLRLSSWNNDDIDDTDTGSVLEGPRNKKSENKKRDHGFSGISDTSTQEDMNFGVGIYRTNSPWPSASREPSSTRLASSLVLTDVSVPEVQARGENLHHPEPGLFHHANFLTDELPPYTESYDKPFIDYLVNTDANEENPVFDTERSIDEHVTEHLDQSDASDWETIASGKESASSVNGDVSKARGPCDTDNTPAEQRQPAQGAFSDIPTATKRSKTPGLRRKGTRKADCPMYEQETTNRSTDSFKLSDPDAPSNYDSSKQVHPIATIRDSEALVTQEPLRIHREMKSAEAAMSSISMSSKCPANVKIAFPGLYHALVEQWESHNNLIVDSAGFENNSPPSQVSSDAVVSGQPQPQHLIYHELPWSCENRTHGLATNTSGGHKTVGSSQVLSSGEHSLISNDDIWAQAGRSSRFRTTNSTRSSSTAHSHPPAEMSASEGRHSFGLHIAQRIVGAPKLSPDMKRD</sequence>
<keyword evidence="3" id="KW-1185">Reference proteome</keyword>
<feature type="compositionally biased region" description="Polar residues" evidence="1">
    <location>
        <begin position="348"/>
        <end position="358"/>
    </location>
</feature>
<dbReference type="GeneID" id="83176663"/>
<feature type="region of interest" description="Disordered" evidence="1">
    <location>
        <begin position="281"/>
        <end position="373"/>
    </location>
</feature>
<evidence type="ECO:0000313" key="2">
    <source>
        <dbReference type="EMBL" id="KAJ5215893.1"/>
    </source>
</evidence>
<feature type="compositionally biased region" description="Polar residues" evidence="1">
    <location>
        <begin position="303"/>
        <end position="313"/>
    </location>
</feature>
<name>A0A9W9N9Q7_9EURO</name>
<feature type="region of interest" description="Disordered" evidence="1">
    <location>
        <begin position="523"/>
        <end position="577"/>
    </location>
</feature>
<evidence type="ECO:0000256" key="1">
    <source>
        <dbReference type="SAM" id="MobiDB-lite"/>
    </source>
</evidence>
<gene>
    <name evidence="2" type="ORF">N7498_002300</name>
</gene>
<feature type="region of interest" description="Disordered" evidence="1">
    <location>
        <begin position="1"/>
        <end position="25"/>
    </location>
</feature>
<feature type="compositionally biased region" description="Polar residues" evidence="1">
    <location>
        <begin position="10"/>
        <end position="20"/>
    </location>
</feature>
<dbReference type="RefSeq" id="XP_058311706.1">
    <property type="nucleotide sequence ID" value="XM_058449362.1"/>
</dbReference>
<evidence type="ECO:0000313" key="3">
    <source>
        <dbReference type="Proteomes" id="UP001150904"/>
    </source>
</evidence>
<feature type="region of interest" description="Disordered" evidence="1">
    <location>
        <begin position="60"/>
        <end position="97"/>
    </location>
</feature>
<dbReference type="AlphaFoldDB" id="A0A9W9N9Q7"/>
<reference evidence="2" key="2">
    <citation type="journal article" date="2023" name="IMA Fungus">
        <title>Comparative genomic study of the Penicillium genus elucidates a diverse pangenome and 15 lateral gene transfer events.</title>
        <authorList>
            <person name="Petersen C."/>
            <person name="Sorensen T."/>
            <person name="Nielsen M.R."/>
            <person name="Sondergaard T.E."/>
            <person name="Sorensen J.L."/>
            <person name="Fitzpatrick D.A."/>
            <person name="Frisvad J.C."/>
            <person name="Nielsen K.L."/>
        </authorList>
    </citation>
    <scope>NUCLEOTIDE SEQUENCE</scope>
    <source>
        <strain evidence="2">IBT 15544</strain>
    </source>
</reference>
<protein>
    <submittedName>
        <fullName evidence="2">Uncharacterized protein</fullName>
    </submittedName>
</protein>
<accession>A0A9W9N9Q7</accession>
<dbReference type="OrthoDB" id="4185962at2759"/>
<feature type="compositionally biased region" description="Low complexity" evidence="1">
    <location>
        <begin position="523"/>
        <end position="538"/>
    </location>
</feature>
<organism evidence="2 3">
    <name type="scientific">Penicillium cinerascens</name>
    <dbReference type="NCBI Taxonomy" id="70096"/>
    <lineage>
        <taxon>Eukaryota</taxon>
        <taxon>Fungi</taxon>
        <taxon>Dikarya</taxon>
        <taxon>Ascomycota</taxon>
        <taxon>Pezizomycotina</taxon>
        <taxon>Eurotiomycetes</taxon>
        <taxon>Eurotiomycetidae</taxon>
        <taxon>Eurotiales</taxon>
        <taxon>Aspergillaceae</taxon>
        <taxon>Penicillium</taxon>
    </lineage>
</organism>
<comment type="caution">
    <text evidence="2">The sequence shown here is derived from an EMBL/GenBank/DDBJ whole genome shotgun (WGS) entry which is preliminary data.</text>
</comment>